<reference evidence="3 4" key="1">
    <citation type="submission" date="2020-08" db="EMBL/GenBank/DDBJ databases">
        <title>Sequencing the genomes of 1000 actinobacteria strains.</title>
        <authorList>
            <person name="Klenk H.-P."/>
        </authorList>
    </citation>
    <scope>NUCLEOTIDE SEQUENCE [LARGE SCALE GENOMIC DNA]</scope>
    <source>
        <strain evidence="3 4">DSM 45267</strain>
    </source>
</reference>
<gene>
    <name evidence="3" type="ORF">FB384_002654</name>
</gene>
<feature type="region of interest" description="Disordered" evidence="1">
    <location>
        <begin position="63"/>
        <end position="91"/>
    </location>
</feature>
<evidence type="ECO:0000313" key="3">
    <source>
        <dbReference type="EMBL" id="MBB3663750.1"/>
    </source>
</evidence>
<proteinExistence type="predicted"/>
<feature type="transmembrane region" description="Helical" evidence="2">
    <location>
        <begin position="20"/>
        <end position="40"/>
    </location>
</feature>
<evidence type="ECO:0000256" key="1">
    <source>
        <dbReference type="SAM" id="MobiDB-lite"/>
    </source>
</evidence>
<keyword evidence="2" id="KW-0472">Membrane</keyword>
<keyword evidence="2" id="KW-1133">Transmembrane helix</keyword>
<dbReference type="RefSeq" id="WP_228726017.1">
    <property type="nucleotide sequence ID" value="NZ_JACIBS010000001.1"/>
</dbReference>
<dbReference type="Proteomes" id="UP000564573">
    <property type="component" value="Unassembled WGS sequence"/>
</dbReference>
<sequence length="91" mass="9294">MARPSAPRDARSQGRVTPLLAGIVSAMALAGAAVFTVGYASCGDQGQYVRHADNVQFIGGCVDGEDLPATGPGEQHGPAGGNDEAPRNYRP</sequence>
<keyword evidence="4" id="KW-1185">Reference proteome</keyword>
<evidence type="ECO:0000313" key="4">
    <source>
        <dbReference type="Proteomes" id="UP000564573"/>
    </source>
</evidence>
<organism evidence="3 4">
    <name type="scientific">Prauserella sediminis</name>
    <dbReference type="NCBI Taxonomy" id="577680"/>
    <lineage>
        <taxon>Bacteria</taxon>
        <taxon>Bacillati</taxon>
        <taxon>Actinomycetota</taxon>
        <taxon>Actinomycetes</taxon>
        <taxon>Pseudonocardiales</taxon>
        <taxon>Pseudonocardiaceae</taxon>
        <taxon>Prauserella</taxon>
        <taxon>Prauserella salsuginis group</taxon>
    </lineage>
</organism>
<protein>
    <submittedName>
        <fullName evidence="3">Uncharacterized protein</fullName>
    </submittedName>
</protein>
<name>A0A839XKD8_9PSEU</name>
<accession>A0A839XKD8</accession>
<dbReference type="AlphaFoldDB" id="A0A839XKD8"/>
<comment type="caution">
    <text evidence="3">The sequence shown here is derived from an EMBL/GenBank/DDBJ whole genome shotgun (WGS) entry which is preliminary data.</text>
</comment>
<dbReference type="EMBL" id="JACIBS010000001">
    <property type="protein sequence ID" value="MBB3663750.1"/>
    <property type="molecule type" value="Genomic_DNA"/>
</dbReference>
<evidence type="ECO:0000256" key="2">
    <source>
        <dbReference type="SAM" id="Phobius"/>
    </source>
</evidence>
<keyword evidence="2" id="KW-0812">Transmembrane</keyword>